<sequence length="317" mass="36255">MGTFAGHVFPGSVFIFFGLWSVWNIAEKFSRRKRYELNRSRESIPLFINRISFPIVRKTSSNHNCCIKIIPFDSVLKILCCVIVLCEEVQLGFKKDWTDVDPHSAQHVSMISLFGVSGVAEVCILYGVLKIPVQSEYFFTFMALLGEFFLFMFHLHGRSPLDVYIHLLLAGMVALGVVLLLCELIAPHQPVYGIMRSWTYLMQGTWFWQIAATLYPTSSWMPIWNHSAPQSLASAANSFAYHMVANFFAIILIFILIRLRHRVGFISNKTVINHLSSTVEAPAGNSVIRRENEQQNYKIQTLQFQSFTPQNDAEEFN</sequence>
<feature type="transmembrane region" description="Helical" evidence="6">
    <location>
        <begin position="105"/>
        <end position="129"/>
    </location>
</feature>
<dbReference type="InterPro" id="IPR042127">
    <property type="entry name" value="TMEM45"/>
</dbReference>
<evidence type="ECO:0000313" key="7">
    <source>
        <dbReference type="Proteomes" id="UP000050795"/>
    </source>
</evidence>
<keyword evidence="7" id="KW-1185">Reference proteome</keyword>
<evidence type="ECO:0000256" key="6">
    <source>
        <dbReference type="SAM" id="Phobius"/>
    </source>
</evidence>
<dbReference type="PANTHER" id="PTHR16007:SF15">
    <property type="entry name" value="TRANSMEMBRANE PROTEIN 45B"/>
    <property type="match status" value="1"/>
</dbReference>
<feature type="transmembrane region" description="Helical" evidence="6">
    <location>
        <begin position="136"/>
        <end position="157"/>
    </location>
</feature>
<feature type="transmembrane region" description="Helical" evidence="6">
    <location>
        <begin position="6"/>
        <end position="26"/>
    </location>
</feature>
<comment type="subcellular location">
    <subcellularLocation>
        <location evidence="1">Membrane</location>
        <topology evidence="1">Multi-pass membrane protein</topology>
    </subcellularLocation>
</comment>
<protein>
    <recommendedName>
        <fullName evidence="9">Transmembrane protein 45B</fullName>
    </recommendedName>
</protein>
<proteinExistence type="inferred from homology"/>
<dbReference type="InterPro" id="IPR006904">
    <property type="entry name" value="DUF716"/>
</dbReference>
<dbReference type="Proteomes" id="UP000050795">
    <property type="component" value="Unassembled WGS sequence"/>
</dbReference>
<dbReference type="WBParaSite" id="TREG1_73620.2">
    <property type="protein sequence ID" value="TREG1_73620.2"/>
    <property type="gene ID" value="TREG1_73620"/>
</dbReference>
<keyword evidence="4 6" id="KW-1133">Transmembrane helix</keyword>
<evidence type="ECO:0008006" key="9">
    <source>
        <dbReference type="Google" id="ProtNLM"/>
    </source>
</evidence>
<evidence type="ECO:0000256" key="5">
    <source>
        <dbReference type="ARBA" id="ARBA00023136"/>
    </source>
</evidence>
<evidence type="ECO:0000313" key="8">
    <source>
        <dbReference type="WBParaSite" id="TREG1_73620.2"/>
    </source>
</evidence>
<dbReference type="Pfam" id="PF04819">
    <property type="entry name" value="DUF716"/>
    <property type="match status" value="1"/>
</dbReference>
<evidence type="ECO:0000256" key="3">
    <source>
        <dbReference type="ARBA" id="ARBA00022692"/>
    </source>
</evidence>
<evidence type="ECO:0000256" key="2">
    <source>
        <dbReference type="ARBA" id="ARBA00006948"/>
    </source>
</evidence>
<dbReference type="AlphaFoldDB" id="A0AA85KAN9"/>
<keyword evidence="5 6" id="KW-0472">Membrane</keyword>
<feature type="transmembrane region" description="Helical" evidence="6">
    <location>
        <begin position="238"/>
        <end position="259"/>
    </location>
</feature>
<name>A0AA85KAN9_TRIRE</name>
<keyword evidence="3 6" id="KW-0812">Transmembrane</keyword>
<dbReference type="GO" id="GO:0016020">
    <property type="term" value="C:membrane"/>
    <property type="evidence" value="ECO:0007669"/>
    <property type="project" value="UniProtKB-SubCell"/>
</dbReference>
<comment type="similarity">
    <text evidence="2">Belongs to the TMEM45 family.</text>
</comment>
<evidence type="ECO:0000256" key="1">
    <source>
        <dbReference type="ARBA" id="ARBA00004141"/>
    </source>
</evidence>
<feature type="transmembrane region" description="Helical" evidence="6">
    <location>
        <begin position="198"/>
        <end position="218"/>
    </location>
</feature>
<dbReference type="PANTHER" id="PTHR16007">
    <property type="entry name" value="EPIDIDYMAL MEMBRANE PROTEIN E9-RELATED"/>
    <property type="match status" value="1"/>
</dbReference>
<accession>A0AA85KAN9</accession>
<feature type="transmembrane region" description="Helical" evidence="6">
    <location>
        <begin position="65"/>
        <end position="85"/>
    </location>
</feature>
<feature type="transmembrane region" description="Helical" evidence="6">
    <location>
        <begin position="163"/>
        <end position="186"/>
    </location>
</feature>
<evidence type="ECO:0000256" key="4">
    <source>
        <dbReference type="ARBA" id="ARBA00022989"/>
    </source>
</evidence>
<reference evidence="7" key="1">
    <citation type="submission" date="2022-06" db="EMBL/GenBank/DDBJ databases">
        <authorList>
            <person name="Berger JAMES D."/>
            <person name="Berger JAMES D."/>
        </authorList>
    </citation>
    <scope>NUCLEOTIDE SEQUENCE [LARGE SCALE GENOMIC DNA]</scope>
</reference>
<reference evidence="8" key="2">
    <citation type="submission" date="2023-11" db="UniProtKB">
        <authorList>
            <consortium name="WormBaseParasite"/>
        </authorList>
    </citation>
    <scope>IDENTIFICATION</scope>
</reference>
<organism evidence="7 8">
    <name type="scientific">Trichobilharzia regenti</name>
    <name type="common">Nasal bird schistosome</name>
    <dbReference type="NCBI Taxonomy" id="157069"/>
    <lineage>
        <taxon>Eukaryota</taxon>
        <taxon>Metazoa</taxon>
        <taxon>Spiralia</taxon>
        <taxon>Lophotrochozoa</taxon>
        <taxon>Platyhelminthes</taxon>
        <taxon>Trematoda</taxon>
        <taxon>Digenea</taxon>
        <taxon>Strigeidida</taxon>
        <taxon>Schistosomatoidea</taxon>
        <taxon>Schistosomatidae</taxon>
        <taxon>Trichobilharzia</taxon>
    </lineage>
</organism>